<name>A0A210PFQ9_MIZYE</name>
<reference evidence="2 3" key="1">
    <citation type="journal article" date="2017" name="Nat. Ecol. Evol.">
        <title>Scallop genome provides insights into evolution of bilaterian karyotype and development.</title>
        <authorList>
            <person name="Wang S."/>
            <person name="Zhang J."/>
            <person name="Jiao W."/>
            <person name="Li J."/>
            <person name="Xun X."/>
            <person name="Sun Y."/>
            <person name="Guo X."/>
            <person name="Huan P."/>
            <person name="Dong B."/>
            <person name="Zhang L."/>
            <person name="Hu X."/>
            <person name="Sun X."/>
            <person name="Wang J."/>
            <person name="Zhao C."/>
            <person name="Wang Y."/>
            <person name="Wang D."/>
            <person name="Huang X."/>
            <person name="Wang R."/>
            <person name="Lv J."/>
            <person name="Li Y."/>
            <person name="Zhang Z."/>
            <person name="Liu B."/>
            <person name="Lu W."/>
            <person name="Hui Y."/>
            <person name="Liang J."/>
            <person name="Zhou Z."/>
            <person name="Hou R."/>
            <person name="Li X."/>
            <person name="Liu Y."/>
            <person name="Li H."/>
            <person name="Ning X."/>
            <person name="Lin Y."/>
            <person name="Zhao L."/>
            <person name="Xing Q."/>
            <person name="Dou J."/>
            <person name="Li Y."/>
            <person name="Mao J."/>
            <person name="Guo H."/>
            <person name="Dou H."/>
            <person name="Li T."/>
            <person name="Mu C."/>
            <person name="Jiang W."/>
            <person name="Fu Q."/>
            <person name="Fu X."/>
            <person name="Miao Y."/>
            <person name="Liu J."/>
            <person name="Yu Q."/>
            <person name="Li R."/>
            <person name="Liao H."/>
            <person name="Li X."/>
            <person name="Kong Y."/>
            <person name="Jiang Z."/>
            <person name="Chourrout D."/>
            <person name="Li R."/>
            <person name="Bao Z."/>
        </authorList>
    </citation>
    <scope>NUCLEOTIDE SEQUENCE [LARGE SCALE GENOMIC DNA]</scope>
    <source>
        <strain evidence="2 3">PY_sf001</strain>
    </source>
</reference>
<organism evidence="2 3">
    <name type="scientific">Mizuhopecten yessoensis</name>
    <name type="common">Japanese scallop</name>
    <name type="synonym">Patinopecten yessoensis</name>
    <dbReference type="NCBI Taxonomy" id="6573"/>
    <lineage>
        <taxon>Eukaryota</taxon>
        <taxon>Metazoa</taxon>
        <taxon>Spiralia</taxon>
        <taxon>Lophotrochozoa</taxon>
        <taxon>Mollusca</taxon>
        <taxon>Bivalvia</taxon>
        <taxon>Autobranchia</taxon>
        <taxon>Pteriomorphia</taxon>
        <taxon>Pectinida</taxon>
        <taxon>Pectinoidea</taxon>
        <taxon>Pectinidae</taxon>
        <taxon>Mizuhopecten</taxon>
    </lineage>
</organism>
<dbReference type="EMBL" id="NEDP02076732">
    <property type="protein sequence ID" value="OWF35325.1"/>
    <property type="molecule type" value="Genomic_DNA"/>
</dbReference>
<evidence type="ECO:0000256" key="1">
    <source>
        <dbReference type="SAM" id="SignalP"/>
    </source>
</evidence>
<proteinExistence type="predicted"/>
<keyword evidence="1" id="KW-0732">Signal</keyword>
<evidence type="ECO:0000313" key="3">
    <source>
        <dbReference type="Proteomes" id="UP000242188"/>
    </source>
</evidence>
<comment type="caution">
    <text evidence="2">The sequence shown here is derived from an EMBL/GenBank/DDBJ whole genome shotgun (WGS) entry which is preliminary data.</text>
</comment>
<evidence type="ECO:0000313" key="2">
    <source>
        <dbReference type="EMBL" id="OWF35325.1"/>
    </source>
</evidence>
<dbReference type="Proteomes" id="UP000242188">
    <property type="component" value="Unassembled WGS sequence"/>
</dbReference>
<sequence length="161" mass="18506">MKRLFYVCIIGLSLFLIYGSCIADETQTGETFWCHVCSYTVNDQANGFDCLNNTDEMHDLQSRIKCGNYCVIQEQWDKGKKEINSVFRSCSTNWGNQCYDDNKYITCRGSCKGEYCNNSTVTEKNRFDELCDELSCEKSGSSDIRGNLISFLIWLIIFVCM</sequence>
<keyword evidence="3" id="KW-1185">Reference proteome</keyword>
<feature type="chain" id="PRO_5013030034" description="Protein quiver" evidence="1">
    <location>
        <begin position="24"/>
        <end position="161"/>
    </location>
</feature>
<evidence type="ECO:0008006" key="4">
    <source>
        <dbReference type="Google" id="ProtNLM"/>
    </source>
</evidence>
<dbReference type="OrthoDB" id="10287970at2759"/>
<dbReference type="AlphaFoldDB" id="A0A210PFQ9"/>
<feature type="signal peptide" evidence="1">
    <location>
        <begin position="1"/>
        <end position="23"/>
    </location>
</feature>
<gene>
    <name evidence="2" type="ORF">KP79_PYT03893</name>
</gene>
<accession>A0A210PFQ9</accession>
<protein>
    <recommendedName>
        <fullName evidence="4">Protein quiver</fullName>
    </recommendedName>
</protein>